<dbReference type="EMBL" id="GBXM01054944">
    <property type="protein sequence ID" value="JAH53633.1"/>
    <property type="molecule type" value="Transcribed_RNA"/>
</dbReference>
<reference evidence="1" key="1">
    <citation type="submission" date="2014-11" db="EMBL/GenBank/DDBJ databases">
        <authorList>
            <person name="Amaro Gonzalez C."/>
        </authorList>
    </citation>
    <scope>NUCLEOTIDE SEQUENCE</scope>
</reference>
<sequence length="23" mass="2521">MRINVPLNALLGRNGPFALKLGR</sequence>
<name>A0A0E9TLK4_ANGAN</name>
<proteinExistence type="predicted"/>
<reference evidence="1" key="2">
    <citation type="journal article" date="2015" name="Fish Shellfish Immunol.">
        <title>Early steps in the European eel (Anguilla anguilla)-Vibrio vulnificus interaction in the gills: Role of the RtxA13 toxin.</title>
        <authorList>
            <person name="Callol A."/>
            <person name="Pajuelo D."/>
            <person name="Ebbesson L."/>
            <person name="Teles M."/>
            <person name="MacKenzie S."/>
            <person name="Amaro C."/>
        </authorList>
    </citation>
    <scope>NUCLEOTIDE SEQUENCE</scope>
</reference>
<dbReference type="AlphaFoldDB" id="A0A0E9TLK4"/>
<protein>
    <submittedName>
        <fullName evidence="1">Uncharacterized protein</fullName>
    </submittedName>
</protein>
<accession>A0A0E9TLK4</accession>
<evidence type="ECO:0000313" key="1">
    <source>
        <dbReference type="EMBL" id="JAH53633.1"/>
    </source>
</evidence>
<organism evidence="1">
    <name type="scientific">Anguilla anguilla</name>
    <name type="common">European freshwater eel</name>
    <name type="synonym">Muraena anguilla</name>
    <dbReference type="NCBI Taxonomy" id="7936"/>
    <lineage>
        <taxon>Eukaryota</taxon>
        <taxon>Metazoa</taxon>
        <taxon>Chordata</taxon>
        <taxon>Craniata</taxon>
        <taxon>Vertebrata</taxon>
        <taxon>Euteleostomi</taxon>
        <taxon>Actinopterygii</taxon>
        <taxon>Neopterygii</taxon>
        <taxon>Teleostei</taxon>
        <taxon>Anguilliformes</taxon>
        <taxon>Anguillidae</taxon>
        <taxon>Anguilla</taxon>
    </lineage>
</organism>